<evidence type="ECO:0000313" key="4">
    <source>
        <dbReference type="Proteomes" id="UP000000673"/>
    </source>
</evidence>
<reference evidence="2 4" key="1">
    <citation type="journal article" date="2010" name="BMC Genomics">
        <title>Combination of measures distinguishes pre-miRNAs from other stem-loops in the genome of the newly sequenced Anopheles darlingi.</title>
        <authorList>
            <person name="Mendes N.D."/>
            <person name="Freitas A.T."/>
            <person name="Vasconcelos A.T."/>
            <person name="Sagot M.F."/>
        </authorList>
    </citation>
    <scope>NUCLEOTIDE SEQUENCE</scope>
</reference>
<dbReference type="VEuPathDB" id="VectorBase:ADAR2_000678"/>
<evidence type="ECO:0000313" key="3">
    <source>
        <dbReference type="EnsemblMetazoa" id="ADAC006222-PA"/>
    </source>
</evidence>
<dbReference type="Proteomes" id="UP000000673">
    <property type="component" value="Unassembled WGS sequence"/>
</dbReference>
<sequence>MRHLVEEEEGDRDAIEAQHREQISKLEDMVRTLSAENQTLRADMIVTQAARTKPNTQNLK</sequence>
<dbReference type="AlphaFoldDB" id="W5JFI2"/>
<dbReference type="HOGENOM" id="CLU_2943734_0_0_1"/>
<dbReference type="EnsemblMetazoa" id="ADAC006222-RA">
    <property type="protein sequence ID" value="ADAC006222-PA"/>
    <property type="gene ID" value="ADAC006222"/>
</dbReference>
<dbReference type="VEuPathDB" id="VectorBase:ADAC006222"/>
<feature type="coiled-coil region" evidence="1">
    <location>
        <begin position="16"/>
        <end position="43"/>
    </location>
</feature>
<accession>W5JFI2</accession>
<evidence type="ECO:0000256" key="1">
    <source>
        <dbReference type="SAM" id="Coils"/>
    </source>
</evidence>
<evidence type="ECO:0000313" key="2">
    <source>
        <dbReference type="EMBL" id="ETN62098.1"/>
    </source>
</evidence>
<organism evidence="2">
    <name type="scientific">Anopheles darlingi</name>
    <name type="common">Mosquito</name>
    <dbReference type="NCBI Taxonomy" id="43151"/>
    <lineage>
        <taxon>Eukaryota</taxon>
        <taxon>Metazoa</taxon>
        <taxon>Ecdysozoa</taxon>
        <taxon>Arthropoda</taxon>
        <taxon>Hexapoda</taxon>
        <taxon>Insecta</taxon>
        <taxon>Pterygota</taxon>
        <taxon>Neoptera</taxon>
        <taxon>Endopterygota</taxon>
        <taxon>Diptera</taxon>
        <taxon>Nematocera</taxon>
        <taxon>Culicoidea</taxon>
        <taxon>Culicidae</taxon>
        <taxon>Anophelinae</taxon>
        <taxon>Anopheles</taxon>
    </lineage>
</organism>
<gene>
    <name evidence="2" type="ORF">AND_006222</name>
</gene>
<keyword evidence="4" id="KW-1185">Reference proteome</keyword>
<reference evidence="2" key="3">
    <citation type="journal article" date="2013" name="Nucleic Acids Res.">
        <title>The genome of Anopheles darlingi, the main neotropical malaria vector.</title>
        <authorList>
            <person name="Marinotti O."/>
            <person name="Cerqueira G.C."/>
            <person name="de Almeida L.G."/>
            <person name="Ferro M.I."/>
            <person name="Loreto E.L."/>
            <person name="Zaha A."/>
            <person name="Teixeira S.M."/>
            <person name="Wespiser A.R."/>
            <person name="Almeida E Silva A."/>
            <person name="Schlindwein A.D."/>
            <person name="Pacheco A.C."/>
            <person name="Silva A.L."/>
            <person name="Graveley B.R."/>
            <person name="Walenz B.P."/>
            <person name="Lima Bde A."/>
            <person name="Ribeiro C.A."/>
            <person name="Nunes-Silva C.G."/>
            <person name="de Carvalho C.R."/>
            <person name="Soares C.M."/>
            <person name="de Menezes C.B."/>
            <person name="Matiolli C."/>
            <person name="Caffrey D."/>
            <person name="Araujo D.A."/>
            <person name="de Oliveira D.M."/>
            <person name="Golenbock D."/>
            <person name="Grisard E.C."/>
            <person name="Fantinatti-Garboggini F."/>
            <person name="de Carvalho F.M."/>
            <person name="Barcellos F.G."/>
            <person name="Prosdocimi F."/>
            <person name="May G."/>
            <person name="Azevedo Junior G.M."/>
            <person name="Guimaraes G.M."/>
            <person name="Goldman G.H."/>
            <person name="Padilha I.Q."/>
            <person name="Batista Jda S."/>
            <person name="Ferro J.A."/>
            <person name="Ribeiro J.M."/>
            <person name="Fietto J.L."/>
            <person name="Dabbas K.M."/>
            <person name="Cerdeira L."/>
            <person name="Agnez-Lima L.F."/>
            <person name="Brocchi M."/>
            <person name="de Carvalho M.O."/>
            <person name="Teixeira Mde M."/>
            <person name="Diniz Maia Mde M."/>
            <person name="Goldman M.H."/>
            <person name="Cruz Schneider M.P."/>
            <person name="Felipe M.S."/>
            <person name="Hungria M."/>
            <person name="Nicolas M.F."/>
            <person name="Pereira M."/>
            <person name="Montes M.A."/>
            <person name="Cantao M.E."/>
            <person name="Vincentz M."/>
            <person name="Rafael M.S."/>
            <person name="Silverman N."/>
            <person name="Stoco P.H."/>
            <person name="Souza R.C."/>
            <person name="Vicentini R."/>
            <person name="Gazzinelli R.T."/>
            <person name="Neves Rde O."/>
            <person name="Silva R."/>
            <person name="Astolfi-Filho S."/>
            <person name="Maciel T.E."/>
            <person name="Urmenyi T.P."/>
            <person name="Tadei W.P."/>
            <person name="Camargo E.P."/>
            <person name="de Vasconcelos A.T."/>
        </authorList>
    </citation>
    <scope>NUCLEOTIDE SEQUENCE</scope>
</reference>
<proteinExistence type="predicted"/>
<protein>
    <submittedName>
        <fullName evidence="2 3">Uncharacterized protein</fullName>
    </submittedName>
</protein>
<reference evidence="3" key="4">
    <citation type="submission" date="2015-06" db="UniProtKB">
        <authorList>
            <consortium name="EnsemblMetazoa"/>
        </authorList>
    </citation>
    <scope>IDENTIFICATION</scope>
</reference>
<dbReference type="EMBL" id="ADMH02001549">
    <property type="protein sequence ID" value="ETN62098.1"/>
    <property type="molecule type" value="Genomic_DNA"/>
</dbReference>
<keyword evidence="1" id="KW-0175">Coiled coil</keyword>
<reference evidence="2" key="2">
    <citation type="submission" date="2010-05" db="EMBL/GenBank/DDBJ databases">
        <authorList>
            <person name="Almeida L.G."/>
            <person name="Nicolas M.F."/>
            <person name="Souza R.C."/>
            <person name="Vasconcelos A.T.R."/>
        </authorList>
    </citation>
    <scope>NUCLEOTIDE SEQUENCE</scope>
</reference>
<name>W5JFI2_ANODA</name>